<evidence type="ECO:0000256" key="4">
    <source>
        <dbReference type="ARBA" id="ARBA00022692"/>
    </source>
</evidence>
<dbReference type="Proteomes" id="UP001501153">
    <property type="component" value="Unassembled WGS sequence"/>
</dbReference>
<evidence type="ECO:0000256" key="6">
    <source>
        <dbReference type="ARBA" id="ARBA00023136"/>
    </source>
</evidence>
<feature type="transmembrane region" description="Helical" evidence="7">
    <location>
        <begin position="273"/>
        <end position="295"/>
    </location>
</feature>
<feature type="transmembrane region" description="Helical" evidence="7">
    <location>
        <begin position="107"/>
        <end position="124"/>
    </location>
</feature>
<accession>A0ABP8IR07</accession>
<keyword evidence="6 7" id="KW-0472">Membrane</keyword>
<feature type="transmembrane region" description="Helical" evidence="7">
    <location>
        <begin position="307"/>
        <end position="325"/>
    </location>
</feature>
<comment type="subcellular location">
    <subcellularLocation>
        <location evidence="1">Cell membrane</location>
        <topology evidence="1">Multi-pass membrane protein</topology>
    </subcellularLocation>
</comment>
<evidence type="ECO:0000313" key="10">
    <source>
        <dbReference type="Proteomes" id="UP001501153"/>
    </source>
</evidence>
<dbReference type="PANTHER" id="PTHR40074">
    <property type="entry name" value="O-ACETYLTRANSFERASE WECH"/>
    <property type="match status" value="1"/>
</dbReference>
<proteinExistence type="inferred from homology"/>
<dbReference type="PANTHER" id="PTHR40074:SF2">
    <property type="entry name" value="O-ACETYLTRANSFERASE WECH"/>
    <property type="match status" value="1"/>
</dbReference>
<evidence type="ECO:0000259" key="8">
    <source>
        <dbReference type="Pfam" id="PF01757"/>
    </source>
</evidence>
<dbReference type="Pfam" id="PF01757">
    <property type="entry name" value="Acyl_transf_3"/>
    <property type="match status" value="1"/>
</dbReference>
<keyword evidence="5 7" id="KW-1133">Transmembrane helix</keyword>
<organism evidence="9 10">
    <name type="scientific">Hymenobacter saemangeumensis</name>
    <dbReference type="NCBI Taxonomy" id="1084522"/>
    <lineage>
        <taxon>Bacteria</taxon>
        <taxon>Pseudomonadati</taxon>
        <taxon>Bacteroidota</taxon>
        <taxon>Cytophagia</taxon>
        <taxon>Cytophagales</taxon>
        <taxon>Hymenobacteraceae</taxon>
        <taxon>Hymenobacter</taxon>
    </lineage>
</organism>
<dbReference type="RefSeq" id="WP_345237948.1">
    <property type="nucleotide sequence ID" value="NZ_BAABGZ010000079.1"/>
</dbReference>
<gene>
    <name evidence="9" type="ORF">GCM10023185_40350</name>
</gene>
<feature type="transmembrane region" description="Helical" evidence="7">
    <location>
        <begin position="24"/>
        <end position="42"/>
    </location>
</feature>
<evidence type="ECO:0000313" key="9">
    <source>
        <dbReference type="EMBL" id="GAA4368012.1"/>
    </source>
</evidence>
<evidence type="ECO:0000256" key="3">
    <source>
        <dbReference type="ARBA" id="ARBA00022475"/>
    </source>
</evidence>
<reference evidence="10" key="1">
    <citation type="journal article" date="2019" name="Int. J. Syst. Evol. Microbiol.">
        <title>The Global Catalogue of Microorganisms (GCM) 10K type strain sequencing project: providing services to taxonomists for standard genome sequencing and annotation.</title>
        <authorList>
            <consortium name="The Broad Institute Genomics Platform"/>
            <consortium name="The Broad Institute Genome Sequencing Center for Infectious Disease"/>
            <person name="Wu L."/>
            <person name="Ma J."/>
        </authorList>
    </citation>
    <scope>NUCLEOTIDE SEQUENCE [LARGE SCALE GENOMIC DNA]</scope>
    <source>
        <strain evidence="10">JCM 17923</strain>
    </source>
</reference>
<keyword evidence="4 7" id="KW-0812">Transmembrane</keyword>
<name>A0ABP8IR07_9BACT</name>
<evidence type="ECO:0000256" key="7">
    <source>
        <dbReference type="SAM" id="Phobius"/>
    </source>
</evidence>
<evidence type="ECO:0000256" key="2">
    <source>
        <dbReference type="ARBA" id="ARBA00007400"/>
    </source>
</evidence>
<keyword evidence="3" id="KW-1003">Cell membrane</keyword>
<dbReference type="EMBL" id="BAABGZ010000079">
    <property type="protein sequence ID" value="GAA4368012.1"/>
    <property type="molecule type" value="Genomic_DNA"/>
</dbReference>
<evidence type="ECO:0000256" key="5">
    <source>
        <dbReference type="ARBA" id="ARBA00022989"/>
    </source>
</evidence>
<feature type="domain" description="Acyltransferase 3" evidence="8">
    <location>
        <begin position="28"/>
        <end position="366"/>
    </location>
</feature>
<protein>
    <recommendedName>
        <fullName evidence="8">Acyltransferase 3 domain-containing protein</fullName>
    </recommendedName>
</protein>
<sequence>MTAITTLPPPAARLDTLLSQKMKFWSLVAMVLLIYVHAFNLHPRYLQPWTQVEEGLTLGTGLQYFLANGLLRFRIPILFAISGYLFARREGLEPHGQRVRRRLRTLGLPYLLWSGLWLGVLWLLEQYPISRQAVIDAEISPFWPRQLLSQYSGGELLSRWLLIPAPFQLWFLRSLLVYNLVYPWLRQAIERRPALYFGIAGVLWFTMLPLPLVQGEGLLFFGLGVWLARSRHEVQTPPRWFRLGPCAALWIGTAALKTWLAFQTGTELQWPTVLGMITLHRLGELSGMLTAWFGLDWLVRSAMARGWFRWLTGFSFIIYVLHVPLVNYATELALRYGRAIPHIHLLTYLLLPLFIVLVAVAFGAVLRRVLPDVYAVLTGGRGLATS</sequence>
<feature type="transmembrane region" description="Helical" evidence="7">
    <location>
        <begin position="62"/>
        <end position="86"/>
    </location>
</feature>
<feature type="transmembrane region" description="Helical" evidence="7">
    <location>
        <begin position="345"/>
        <end position="366"/>
    </location>
</feature>
<evidence type="ECO:0000256" key="1">
    <source>
        <dbReference type="ARBA" id="ARBA00004651"/>
    </source>
</evidence>
<keyword evidence="10" id="KW-1185">Reference proteome</keyword>
<comment type="caution">
    <text evidence="9">The sequence shown here is derived from an EMBL/GenBank/DDBJ whole genome shotgun (WGS) entry which is preliminary data.</text>
</comment>
<dbReference type="InterPro" id="IPR002656">
    <property type="entry name" value="Acyl_transf_3_dom"/>
</dbReference>
<comment type="similarity">
    <text evidence="2">Belongs to the acyltransferase 3 family.</text>
</comment>